<dbReference type="EMBL" id="PEUM01000080">
    <property type="protein sequence ID" value="PIV25208.1"/>
    <property type="molecule type" value="Genomic_DNA"/>
</dbReference>
<dbReference type="Gene3D" id="3.40.50.150">
    <property type="entry name" value="Vaccinia Virus protein VP39"/>
    <property type="match status" value="1"/>
</dbReference>
<dbReference type="InterPro" id="IPR001091">
    <property type="entry name" value="RM_Methyltransferase"/>
</dbReference>
<evidence type="ECO:0000256" key="1">
    <source>
        <dbReference type="ARBA" id="ARBA00006594"/>
    </source>
</evidence>
<dbReference type="EC" id="2.1.1.-" evidence="4"/>
<dbReference type="SUPFAM" id="SSF53335">
    <property type="entry name" value="S-adenosyl-L-methionine-dependent methyltransferases"/>
    <property type="match status" value="1"/>
</dbReference>
<evidence type="ECO:0000313" key="6">
    <source>
        <dbReference type="EMBL" id="PIV25208.1"/>
    </source>
</evidence>
<evidence type="ECO:0000259" key="5">
    <source>
        <dbReference type="Pfam" id="PF01555"/>
    </source>
</evidence>
<accession>A0A2M7CHX4</accession>
<dbReference type="PRINTS" id="PR00508">
    <property type="entry name" value="S21N4MTFRASE"/>
</dbReference>
<dbReference type="InterPro" id="IPR029063">
    <property type="entry name" value="SAM-dependent_MTases_sf"/>
</dbReference>
<sequence>MKKINEIYNLDCLEFLNKIDDKSINLAVIDPPYNLNKAKWDSFESEKDFFDFTFHWIDALIPKLKSNGSLYIFNTPYNSAFILSYLVTKGLFFQNWITWDKRDGLGGAKQKFSNGQESILFFTKGENHIFNYDDVRVPYESTDRIEHAKIKGILKDGKRWFPNPKGRLCGEVWHITSERHKNKINGKTPKMSHITPKPLELVERIIKASSNVGDLVLDCFVGSGITAVAAKKLKRNFICSDNNKNYVKLAKRNLIKYGNK</sequence>
<dbReference type="InterPro" id="IPR002052">
    <property type="entry name" value="DNA_methylase_N6_adenine_CS"/>
</dbReference>
<keyword evidence="2 6" id="KW-0489">Methyltransferase</keyword>
<proteinExistence type="inferred from homology"/>
<dbReference type="Pfam" id="PF01555">
    <property type="entry name" value="N6_N4_Mtase"/>
    <property type="match status" value="1"/>
</dbReference>
<dbReference type="GO" id="GO:0003677">
    <property type="term" value="F:DNA binding"/>
    <property type="evidence" value="ECO:0007669"/>
    <property type="project" value="InterPro"/>
</dbReference>
<evidence type="ECO:0000256" key="4">
    <source>
        <dbReference type="RuleBase" id="RU362026"/>
    </source>
</evidence>
<gene>
    <name evidence="6" type="ORF">COS38_02800</name>
</gene>
<evidence type="ECO:0000256" key="2">
    <source>
        <dbReference type="ARBA" id="ARBA00022603"/>
    </source>
</evidence>
<organism evidence="6 7">
    <name type="scientific">Candidatus Berkelbacteria bacterium CG03_land_8_20_14_0_80_40_36</name>
    <dbReference type="NCBI Taxonomy" id="1974509"/>
    <lineage>
        <taxon>Bacteria</taxon>
        <taxon>Candidatus Berkelbacteria</taxon>
    </lineage>
</organism>
<dbReference type="GO" id="GO:0008170">
    <property type="term" value="F:N-methyltransferase activity"/>
    <property type="evidence" value="ECO:0007669"/>
    <property type="project" value="InterPro"/>
</dbReference>
<comment type="caution">
    <text evidence="6">The sequence shown here is derived from an EMBL/GenBank/DDBJ whole genome shotgun (WGS) entry which is preliminary data.</text>
</comment>
<dbReference type="Proteomes" id="UP000229966">
    <property type="component" value="Unassembled WGS sequence"/>
</dbReference>
<reference evidence="7" key="1">
    <citation type="submission" date="2017-09" db="EMBL/GenBank/DDBJ databases">
        <title>Depth-based differentiation of microbial function through sediment-hosted aquifers and enrichment of novel symbionts in the deep terrestrial subsurface.</title>
        <authorList>
            <person name="Probst A.J."/>
            <person name="Ladd B."/>
            <person name="Jarett J.K."/>
            <person name="Geller-Mcgrath D.E."/>
            <person name="Sieber C.M.K."/>
            <person name="Emerson J.B."/>
            <person name="Anantharaman K."/>
            <person name="Thomas B.C."/>
            <person name="Malmstrom R."/>
            <person name="Stieglmeier M."/>
            <person name="Klingl A."/>
            <person name="Woyke T."/>
            <person name="Ryan C.M."/>
            <person name="Banfield J.F."/>
        </authorList>
    </citation>
    <scope>NUCLEOTIDE SEQUENCE [LARGE SCALE GENOMIC DNA]</scope>
</reference>
<evidence type="ECO:0000313" key="7">
    <source>
        <dbReference type="Proteomes" id="UP000229966"/>
    </source>
</evidence>
<keyword evidence="3 6" id="KW-0808">Transferase</keyword>
<evidence type="ECO:0000256" key="3">
    <source>
        <dbReference type="ARBA" id="ARBA00022679"/>
    </source>
</evidence>
<dbReference type="AlphaFoldDB" id="A0A2M7CHX4"/>
<comment type="similarity">
    <text evidence="1 4">Belongs to the N(4)/N(6)-methyltransferase family.</text>
</comment>
<feature type="domain" description="DNA methylase N-4/N-6" evidence="5">
    <location>
        <begin position="24"/>
        <end position="251"/>
    </location>
</feature>
<name>A0A2M7CHX4_9BACT</name>
<dbReference type="InterPro" id="IPR002941">
    <property type="entry name" value="DNA_methylase_N4/N6"/>
</dbReference>
<dbReference type="GO" id="GO:0032259">
    <property type="term" value="P:methylation"/>
    <property type="evidence" value="ECO:0007669"/>
    <property type="project" value="UniProtKB-KW"/>
</dbReference>
<dbReference type="PROSITE" id="PS00092">
    <property type="entry name" value="N6_MTASE"/>
    <property type="match status" value="1"/>
</dbReference>
<protein>
    <recommendedName>
        <fullName evidence="4">Methyltransferase</fullName>
        <ecNumber evidence="4">2.1.1.-</ecNumber>
    </recommendedName>
</protein>